<feature type="region of interest" description="Disordered" evidence="1">
    <location>
        <begin position="1"/>
        <end position="28"/>
    </location>
</feature>
<accession>A0A0C9UGP6</accession>
<gene>
    <name evidence="2" type="ORF">M422DRAFT_274564</name>
</gene>
<feature type="compositionally biased region" description="Low complexity" evidence="1">
    <location>
        <begin position="18"/>
        <end position="28"/>
    </location>
</feature>
<evidence type="ECO:0000313" key="3">
    <source>
        <dbReference type="Proteomes" id="UP000054279"/>
    </source>
</evidence>
<dbReference type="HOGENOM" id="CLU_947217_0_0_1"/>
<dbReference type="Proteomes" id="UP000054279">
    <property type="component" value="Unassembled WGS sequence"/>
</dbReference>
<dbReference type="EMBL" id="KN837472">
    <property type="protein sequence ID" value="KIJ24611.1"/>
    <property type="molecule type" value="Genomic_DNA"/>
</dbReference>
<evidence type="ECO:0008006" key="4">
    <source>
        <dbReference type="Google" id="ProtNLM"/>
    </source>
</evidence>
<reference evidence="2 3" key="1">
    <citation type="submission" date="2014-06" db="EMBL/GenBank/DDBJ databases">
        <title>Evolutionary Origins and Diversification of the Mycorrhizal Mutualists.</title>
        <authorList>
            <consortium name="DOE Joint Genome Institute"/>
            <consortium name="Mycorrhizal Genomics Consortium"/>
            <person name="Kohler A."/>
            <person name="Kuo A."/>
            <person name="Nagy L.G."/>
            <person name="Floudas D."/>
            <person name="Copeland A."/>
            <person name="Barry K.W."/>
            <person name="Cichocki N."/>
            <person name="Veneault-Fourrey C."/>
            <person name="LaButti K."/>
            <person name="Lindquist E.A."/>
            <person name="Lipzen A."/>
            <person name="Lundell T."/>
            <person name="Morin E."/>
            <person name="Murat C."/>
            <person name="Riley R."/>
            <person name="Ohm R."/>
            <person name="Sun H."/>
            <person name="Tunlid A."/>
            <person name="Henrissat B."/>
            <person name="Grigoriev I.V."/>
            <person name="Hibbett D.S."/>
            <person name="Martin F."/>
        </authorList>
    </citation>
    <scope>NUCLEOTIDE SEQUENCE [LARGE SCALE GENOMIC DNA]</scope>
    <source>
        <strain evidence="2 3">SS14</strain>
    </source>
</reference>
<proteinExistence type="predicted"/>
<feature type="compositionally biased region" description="Polar residues" evidence="1">
    <location>
        <begin position="1"/>
        <end position="10"/>
    </location>
</feature>
<sequence>MSMIEASQTLDNKDHTAESSTTSPASISSLPDDIISRIFHASIPQALIKNGAPFYGVIPAFNLYFEKWKVHPYWIRSALMGVNTRWHKLITSNPDFWCTLIIDPAIPGNQEKLEKTLHYAGEYPLTVIIRPQVSTARRCPKAINLVRKHLYRIESLHICRLYRDEYETLFPLFKEDVPISFLPSLKTLQLPGYNTRPLELGEFLIPSSLVLGRIHAPILENVIVQNANEEVDTSYQKRCSNFYPVAHSWKHYSFTINVSLISVGTLGLLQDGLPFIHFGHSSSMPIPRKKSFTS</sequence>
<organism evidence="2 3">
    <name type="scientific">Sphaerobolus stellatus (strain SS14)</name>
    <dbReference type="NCBI Taxonomy" id="990650"/>
    <lineage>
        <taxon>Eukaryota</taxon>
        <taxon>Fungi</taxon>
        <taxon>Dikarya</taxon>
        <taxon>Basidiomycota</taxon>
        <taxon>Agaricomycotina</taxon>
        <taxon>Agaricomycetes</taxon>
        <taxon>Phallomycetidae</taxon>
        <taxon>Geastrales</taxon>
        <taxon>Sphaerobolaceae</taxon>
        <taxon>Sphaerobolus</taxon>
    </lineage>
</organism>
<evidence type="ECO:0000256" key="1">
    <source>
        <dbReference type="SAM" id="MobiDB-lite"/>
    </source>
</evidence>
<keyword evidence="3" id="KW-1185">Reference proteome</keyword>
<evidence type="ECO:0000313" key="2">
    <source>
        <dbReference type="EMBL" id="KIJ24611.1"/>
    </source>
</evidence>
<protein>
    <recommendedName>
        <fullName evidence="4">F-box domain-containing protein</fullName>
    </recommendedName>
</protein>
<dbReference type="AlphaFoldDB" id="A0A0C9UGP6"/>
<name>A0A0C9UGP6_SPHS4</name>